<dbReference type="InterPro" id="IPR053231">
    <property type="entry name" value="GPCR_LN-TM7"/>
</dbReference>
<dbReference type="Proteomes" id="UP000735302">
    <property type="component" value="Unassembled WGS sequence"/>
</dbReference>
<reference evidence="2 3" key="1">
    <citation type="journal article" date="2021" name="Elife">
        <title>Chloroplast acquisition without the gene transfer in kleptoplastic sea slugs, Plakobranchus ocellatus.</title>
        <authorList>
            <person name="Maeda T."/>
            <person name="Takahashi S."/>
            <person name="Yoshida T."/>
            <person name="Shimamura S."/>
            <person name="Takaki Y."/>
            <person name="Nagai Y."/>
            <person name="Toyoda A."/>
            <person name="Suzuki Y."/>
            <person name="Arimoto A."/>
            <person name="Ishii H."/>
            <person name="Satoh N."/>
            <person name="Nishiyama T."/>
            <person name="Hasebe M."/>
            <person name="Maruyama T."/>
            <person name="Minagawa J."/>
            <person name="Obokata J."/>
            <person name="Shigenobu S."/>
        </authorList>
    </citation>
    <scope>NUCLEOTIDE SEQUENCE [LARGE SCALE GENOMIC DNA]</scope>
</reference>
<accession>A0AAV4A286</accession>
<dbReference type="EMBL" id="BLXT01003068">
    <property type="protein sequence ID" value="GFO00329.1"/>
    <property type="molecule type" value="Genomic_DNA"/>
</dbReference>
<evidence type="ECO:0000313" key="2">
    <source>
        <dbReference type="EMBL" id="GFO00329.1"/>
    </source>
</evidence>
<evidence type="ECO:0000313" key="3">
    <source>
        <dbReference type="Proteomes" id="UP000735302"/>
    </source>
</evidence>
<keyword evidence="3" id="KW-1185">Reference proteome</keyword>
<evidence type="ECO:0000256" key="1">
    <source>
        <dbReference type="SAM" id="SignalP"/>
    </source>
</evidence>
<feature type="signal peptide" evidence="1">
    <location>
        <begin position="1"/>
        <end position="32"/>
    </location>
</feature>
<dbReference type="PANTHER" id="PTHR45902:SF4">
    <property type="entry name" value="G-PROTEIN COUPLED RECEPTORS FAMILY 2 PROFILE 2 DOMAIN-CONTAINING PROTEIN"/>
    <property type="match status" value="1"/>
</dbReference>
<comment type="caution">
    <text evidence="2">The sequence shown here is derived from an EMBL/GenBank/DDBJ whole genome shotgun (WGS) entry which is preliminary data.</text>
</comment>
<keyword evidence="1" id="KW-0732">Signal</keyword>
<evidence type="ECO:0008006" key="4">
    <source>
        <dbReference type="Google" id="ProtNLM"/>
    </source>
</evidence>
<proteinExistence type="predicted"/>
<sequence>MKSYGRPQRNVFIVRITCLLSIFLALASSLRAEVEARAEKTLSVLETFTQSDQNVSESIEQTTPIQFFILEPFYLYAESKEIIEQKDTYYWFKEYVSPQQYQWDFCGMRCNGSVLITDTRYKCRDIDCLDCFCEKPACELYGTCCPELYPEGDLDRRNDLGIKDESDIYQPMENEIVTGSNAETTENIPEIQSSDRVRTTAAKVRCDVSYEGYYLYIHSCPSHYTDNQIRELCEDDNHPTKRVTEDTVTRVSDTNTGIVYFNKFCALCNDAKEVFII</sequence>
<organism evidence="2 3">
    <name type="scientific">Plakobranchus ocellatus</name>
    <dbReference type="NCBI Taxonomy" id="259542"/>
    <lineage>
        <taxon>Eukaryota</taxon>
        <taxon>Metazoa</taxon>
        <taxon>Spiralia</taxon>
        <taxon>Lophotrochozoa</taxon>
        <taxon>Mollusca</taxon>
        <taxon>Gastropoda</taxon>
        <taxon>Heterobranchia</taxon>
        <taxon>Euthyneura</taxon>
        <taxon>Panpulmonata</taxon>
        <taxon>Sacoglossa</taxon>
        <taxon>Placobranchoidea</taxon>
        <taxon>Plakobranchidae</taxon>
        <taxon>Plakobranchus</taxon>
    </lineage>
</organism>
<dbReference type="AlphaFoldDB" id="A0AAV4A286"/>
<feature type="chain" id="PRO_5043774918" description="SMB domain-containing protein" evidence="1">
    <location>
        <begin position="33"/>
        <end position="277"/>
    </location>
</feature>
<name>A0AAV4A286_9GAST</name>
<gene>
    <name evidence="2" type="ORF">PoB_002683400</name>
</gene>
<dbReference type="PANTHER" id="PTHR45902">
    <property type="entry name" value="LATROPHILIN RECEPTOR-LIKE PROTEIN A"/>
    <property type="match status" value="1"/>
</dbReference>
<protein>
    <recommendedName>
        <fullName evidence="4">SMB domain-containing protein</fullName>
    </recommendedName>
</protein>